<comment type="similarity">
    <text evidence="11">Belongs to the KdpC family.</text>
</comment>
<comment type="caution">
    <text evidence="12">The sequence shown here is derived from an EMBL/GenBank/DDBJ whole genome shotgun (WGS) entry which is preliminary data.</text>
</comment>
<name>A0A9J6QXF7_9FIRM</name>
<evidence type="ECO:0000256" key="7">
    <source>
        <dbReference type="ARBA" id="ARBA00022958"/>
    </source>
</evidence>
<keyword evidence="5 11" id="KW-0547">Nucleotide-binding</keyword>
<keyword evidence="10 11" id="KW-0472">Membrane</keyword>
<keyword evidence="8 11" id="KW-1133">Transmembrane helix</keyword>
<dbReference type="NCBIfam" id="NF001454">
    <property type="entry name" value="PRK00315.1"/>
    <property type="match status" value="1"/>
</dbReference>
<comment type="subunit">
    <text evidence="11">The system is composed of three essential subunits: KdpA, KdpB and KdpC.</text>
</comment>
<dbReference type="GO" id="GO:0005886">
    <property type="term" value="C:plasma membrane"/>
    <property type="evidence" value="ECO:0007669"/>
    <property type="project" value="UniProtKB-SubCell"/>
</dbReference>
<sequence length="200" mass="21864">MTNHKSVALRALILIVIFTVICGILYPVAMTGISQVLFKDKANGSIIEVNGVKYGSALLAQQFTGDEYLWGRPMMLNTETFYDKDGKPLLYAGASNKTPAGEELEQMVKERTKQMQDAHPDKKGEPVPVDLVTVSGSGLDPHISLAAAEYQLERVAKARNMSMADLQKIIDKYTTGKTFGVFGEKTVNVLQVNLALEGIL</sequence>
<evidence type="ECO:0000256" key="4">
    <source>
        <dbReference type="ARBA" id="ARBA00022692"/>
    </source>
</evidence>
<comment type="function">
    <text evidence="11">Part of the high-affinity ATP-driven potassium transport (or Kdp) system, which catalyzes the hydrolysis of ATP coupled with the electrogenic transport of potassium into the cytoplasm. This subunit acts as a catalytic chaperone that increases the ATP-binding affinity of the ATP-hydrolyzing subunit KdpB by the formation of a transient KdpB/KdpC/ATP ternary complex.</text>
</comment>
<keyword evidence="9 11" id="KW-0406">Ion transport</keyword>
<dbReference type="RefSeq" id="WP_148396836.1">
    <property type="nucleotide sequence ID" value="NZ_JAJAGH010000012.1"/>
</dbReference>
<evidence type="ECO:0000256" key="2">
    <source>
        <dbReference type="ARBA" id="ARBA00022475"/>
    </source>
</evidence>
<evidence type="ECO:0000313" key="13">
    <source>
        <dbReference type="Proteomes" id="UP001065549"/>
    </source>
</evidence>
<dbReference type="Pfam" id="PF02669">
    <property type="entry name" value="KdpC"/>
    <property type="match status" value="1"/>
</dbReference>
<keyword evidence="1 11" id="KW-0813">Transport</keyword>
<organism evidence="12 13">
    <name type="scientific">Hominibacterium faecale</name>
    <dbReference type="NCBI Taxonomy" id="2839743"/>
    <lineage>
        <taxon>Bacteria</taxon>
        <taxon>Bacillati</taxon>
        <taxon>Bacillota</taxon>
        <taxon>Clostridia</taxon>
        <taxon>Peptostreptococcales</taxon>
        <taxon>Anaerovoracaceae</taxon>
        <taxon>Hominibacterium</taxon>
    </lineage>
</organism>
<dbReference type="EMBL" id="JAOSHN010000008">
    <property type="protein sequence ID" value="MCU7380183.1"/>
    <property type="molecule type" value="Genomic_DNA"/>
</dbReference>
<proteinExistence type="inferred from homology"/>
<gene>
    <name evidence="11 12" type="primary">kdpC</name>
    <name evidence="12" type="ORF">OBO34_17765</name>
</gene>
<keyword evidence="4 11" id="KW-0812">Transmembrane</keyword>
<accession>A0A9J6QXF7</accession>
<dbReference type="NCBIfam" id="TIGR00681">
    <property type="entry name" value="kdpC"/>
    <property type="match status" value="1"/>
</dbReference>
<comment type="subcellular location">
    <subcellularLocation>
        <location evidence="11">Cell membrane</location>
        <topology evidence="11">Single-pass membrane protein</topology>
    </subcellularLocation>
</comment>
<evidence type="ECO:0000256" key="1">
    <source>
        <dbReference type="ARBA" id="ARBA00022448"/>
    </source>
</evidence>
<dbReference type="InterPro" id="IPR003820">
    <property type="entry name" value="KdpC"/>
</dbReference>
<protein>
    <recommendedName>
        <fullName evidence="11">Potassium-transporting ATPase KdpC subunit</fullName>
    </recommendedName>
    <alternativeName>
        <fullName evidence="11">ATP phosphohydrolase [potassium-transporting] C chain</fullName>
    </alternativeName>
    <alternativeName>
        <fullName evidence="11">Potassium-binding and translocating subunit C</fullName>
    </alternativeName>
    <alternativeName>
        <fullName evidence="11">Potassium-translocating ATPase C chain</fullName>
    </alternativeName>
</protein>
<keyword evidence="13" id="KW-1185">Reference proteome</keyword>
<dbReference type="AlphaFoldDB" id="A0A9J6QXF7"/>
<evidence type="ECO:0000256" key="11">
    <source>
        <dbReference type="HAMAP-Rule" id="MF_00276"/>
    </source>
</evidence>
<evidence type="ECO:0000256" key="3">
    <source>
        <dbReference type="ARBA" id="ARBA00022538"/>
    </source>
</evidence>
<evidence type="ECO:0000256" key="6">
    <source>
        <dbReference type="ARBA" id="ARBA00022840"/>
    </source>
</evidence>
<keyword evidence="7 11" id="KW-0630">Potassium</keyword>
<keyword evidence="6 11" id="KW-0067">ATP-binding</keyword>
<dbReference type="GO" id="GO:0008556">
    <property type="term" value="F:P-type potassium transmembrane transporter activity"/>
    <property type="evidence" value="ECO:0007669"/>
    <property type="project" value="InterPro"/>
</dbReference>
<evidence type="ECO:0000313" key="12">
    <source>
        <dbReference type="EMBL" id="MCU7380183.1"/>
    </source>
</evidence>
<evidence type="ECO:0000256" key="10">
    <source>
        <dbReference type="ARBA" id="ARBA00023136"/>
    </source>
</evidence>
<evidence type="ECO:0000256" key="9">
    <source>
        <dbReference type="ARBA" id="ARBA00023065"/>
    </source>
</evidence>
<dbReference type="GO" id="GO:0005524">
    <property type="term" value="F:ATP binding"/>
    <property type="evidence" value="ECO:0007669"/>
    <property type="project" value="UniProtKB-UniRule"/>
</dbReference>
<feature type="transmembrane region" description="Helical" evidence="11">
    <location>
        <begin position="7"/>
        <end position="29"/>
    </location>
</feature>
<evidence type="ECO:0000256" key="5">
    <source>
        <dbReference type="ARBA" id="ARBA00022741"/>
    </source>
</evidence>
<reference evidence="12" key="1">
    <citation type="submission" date="2022-09" db="EMBL/GenBank/DDBJ databases">
        <title>Culturomic study of gut microbiota in children with autism spectrum disorder.</title>
        <authorList>
            <person name="Efimov B.A."/>
            <person name="Chaplin A.V."/>
            <person name="Sokolova S.R."/>
            <person name="Pikina A.P."/>
            <person name="Korzhanova M."/>
            <person name="Belova V."/>
            <person name="Korostin D."/>
        </authorList>
    </citation>
    <scope>NUCLEOTIDE SEQUENCE</scope>
    <source>
        <strain evidence="12">ASD5510</strain>
    </source>
</reference>
<dbReference type="PIRSF" id="PIRSF001296">
    <property type="entry name" value="K_ATPase_KdpC"/>
    <property type="match status" value="1"/>
</dbReference>
<dbReference type="PANTHER" id="PTHR30042">
    <property type="entry name" value="POTASSIUM-TRANSPORTING ATPASE C CHAIN"/>
    <property type="match status" value="1"/>
</dbReference>
<keyword evidence="3 11" id="KW-0633">Potassium transport</keyword>
<keyword evidence="2 11" id="KW-1003">Cell membrane</keyword>
<evidence type="ECO:0000256" key="8">
    <source>
        <dbReference type="ARBA" id="ARBA00022989"/>
    </source>
</evidence>
<dbReference type="Proteomes" id="UP001065549">
    <property type="component" value="Unassembled WGS sequence"/>
</dbReference>
<dbReference type="PANTHER" id="PTHR30042:SF2">
    <property type="entry name" value="POTASSIUM-TRANSPORTING ATPASE KDPC SUBUNIT"/>
    <property type="match status" value="1"/>
</dbReference>
<dbReference type="HAMAP" id="MF_00276">
    <property type="entry name" value="KdpC"/>
    <property type="match status" value="1"/>
</dbReference>